<name>A0A4V2K7H6_9APHY</name>
<dbReference type="SUPFAM" id="SSF56672">
    <property type="entry name" value="DNA/RNA polymerases"/>
    <property type="match status" value="1"/>
</dbReference>
<dbReference type="AlphaFoldDB" id="A0A4V2K7H6"/>
<accession>A0A4V2K7H6</accession>
<proteinExistence type="predicted"/>
<dbReference type="InterPro" id="IPR001810">
    <property type="entry name" value="F-box_dom"/>
</dbReference>
<dbReference type="Pfam" id="PF12937">
    <property type="entry name" value="F-box-like"/>
    <property type="match status" value="1"/>
</dbReference>
<gene>
    <name evidence="1" type="ORF">BD310DRAFT_670630</name>
</gene>
<reference evidence="1 2" key="1">
    <citation type="submission" date="2019-01" db="EMBL/GenBank/DDBJ databases">
        <title>Draft genome sequences of three monokaryotic isolates of the white-rot basidiomycete fungus Dichomitus squalens.</title>
        <authorList>
            <consortium name="DOE Joint Genome Institute"/>
            <person name="Lopez S.C."/>
            <person name="Andreopoulos B."/>
            <person name="Pangilinan J."/>
            <person name="Lipzen A."/>
            <person name="Riley R."/>
            <person name="Ahrendt S."/>
            <person name="Ng V."/>
            <person name="Barry K."/>
            <person name="Daum C."/>
            <person name="Grigoriev I.V."/>
            <person name="Hilden K.S."/>
            <person name="Makela M.R."/>
            <person name="de Vries R.P."/>
        </authorList>
    </citation>
    <scope>NUCLEOTIDE SEQUENCE [LARGE SCALE GENOMIC DNA]</scope>
    <source>
        <strain evidence="1 2">CBS 464.89</strain>
    </source>
</reference>
<sequence length="357" mass="40314">MVQLPPEIYSAIASYLATRDLLTLSRTTKALQRAAEPRIYECVVLRDAEAALVGCHSLMLRDGLRALLVKRFILYQDPRRTNARTSLGTAPAQFWLTVQVALTMTVNLESLIIHDPLVAHSWVLDHEDIRFQLREANLRLPWDAHMVAFLEKQHKLQVLNTCDSNEDGPPCPLPPAALGALVTYSGPVLVVAELLGCPLARLQVVLDDDTAPILPTVVADLTKIMKGLRSLSVMGMPVQLLMETLQLVSTAVFAPKLRYLGVLPLPSCEWDVIHRCLMDLPALEVIEFDISRWEAQVPEWMLRAVLLDFRIYAPALQQVIFWIGQTRINWYMTHEGEWQHVRHMGRAPGSDVLWRTL</sequence>
<evidence type="ECO:0000313" key="1">
    <source>
        <dbReference type="EMBL" id="TBU55778.1"/>
    </source>
</evidence>
<keyword evidence="2" id="KW-1185">Reference proteome</keyword>
<dbReference type="InterPro" id="IPR036047">
    <property type="entry name" value="F-box-like_dom_sf"/>
</dbReference>
<organism evidence="1 2">
    <name type="scientific">Dichomitus squalens</name>
    <dbReference type="NCBI Taxonomy" id="114155"/>
    <lineage>
        <taxon>Eukaryota</taxon>
        <taxon>Fungi</taxon>
        <taxon>Dikarya</taxon>
        <taxon>Basidiomycota</taxon>
        <taxon>Agaricomycotina</taxon>
        <taxon>Agaricomycetes</taxon>
        <taxon>Polyporales</taxon>
        <taxon>Polyporaceae</taxon>
        <taxon>Dichomitus</taxon>
    </lineage>
</organism>
<dbReference type="InterPro" id="IPR043502">
    <property type="entry name" value="DNA/RNA_pol_sf"/>
</dbReference>
<dbReference type="Proteomes" id="UP000292082">
    <property type="component" value="Unassembled WGS sequence"/>
</dbReference>
<dbReference type="SUPFAM" id="SSF81383">
    <property type="entry name" value="F-box domain"/>
    <property type="match status" value="1"/>
</dbReference>
<dbReference type="PROSITE" id="PS50181">
    <property type="entry name" value="FBOX"/>
    <property type="match status" value="1"/>
</dbReference>
<dbReference type="OMA" id="HEDIKFQ"/>
<dbReference type="EMBL" id="ML145163">
    <property type="protein sequence ID" value="TBU55778.1"/>
    <property type="molecule type" value="Genomic_DNA"/>
</dbReference>
<protein>
    <submittedName>
        <fullName evidence="1">Uncharacterized protein</fullName>
    </submittedName>
</protein>
<evidence type="ECO:0000313" key="2">
    <source>
        <dbReference type="Proteomes" id="UP000292082"/>
    </source>
</evidence>